<dbReference type="EMBL" id="KE123988">
    <property type="protein sequence ID" value="EPB86484.1"/>
    <property type="molecule type" value="Genomic_DNA"/>
</dbReference>
<dbReference type="VEuPathDB" id="FungiDB:HMPREF1544_06752"/>
<organism evidence="1 2">
    <name type="scientific">Mucor circinelloides f. circinelloides (strain 1006PhL)</name>
    <name type="common">Mucormycosis agent</name>
    <name type="synonym">Calyptromyces circinelloides</name>
    <dbReference type="NCBI Taxonomy" id="1220926"/>
    <lineage>
        <taxon>Eukaryota</taxon>
        <taxon>Fungi</taxon>
        <taxon>Fungi incertae sedis</taxon>
        <taxon>Mucoromycota</taxon>
        <taxon>Mucoromycotina</taxon>
        <taxon>Mucoromycetes</taxon>
        <taxon>Mucorales</taxon>
        <taxon>Mucorineae</taxon>
        <taxon>Mucoraceae</taxon>
        <taxon>Mucor</taxon>
    </lineage>
</organism>
<dbReference type="Gene3D" id="3.30.420.10">
    <property type="entry name" value="Ribonuclease H-like superfamily/Ribonuclease H"/>
    <property type="match status" value="1"/>
</dbReference>
<dbReference type="GO" id="GO:0003676">
    <property type="term" value="F:nucleic acid binding"/>
    <property type="evidence" value="ECO:0007669"/>
    <property type="project" value="InterPro"/>
</dbReference>
<dbReference type="InParanoid" id="S2J9Z9"/>
<dbReference type="AlphaFoldDB" id="S2J9Z9"/>
<gene>
    <name evidence="1" type="ORF">HMPREF1544_06752</name>
</gene>
<sequence>MKTECYFSFKKIAIHPVARKNSETKILDRLAWVMKWATTDMDFLNNCCIFVVDESAFNINMRPPGGWSLKGTPAIAETPSTMTAPHTISGAISAKFVVSMELRKPQENWAKRTKIDVKVAKEERQWVNSLKKPTRKGTVTGHYMNFLEKTMDEMDCFPELKGQYIVMDN</sequence>
<evidence type="ECO:0008006" key="3">
    <source>
        <dbReference type="Google" id="ProtNLM"/>
    </source>
</evidence>
<proteinExistence type="predicted"/>
<dbReference type="Proteomes" id="UP000014254">
    <property type="component" value="Unassembled WGS sequence"/>
</dbReference>
<evidence type="ECO:0000313" key="1">
    <source>
        <dbReference type="EMBL" id="EPB86484.1"/>
    </source>
</evidence>
<keyword evidence="2" id="KW-1185">Reference proteome</keyword>
<protein>
    <recommendedName>
        <fullName evidence="3">DDE-1 domain-containing protein</fullName>
    </recommendedName>
</protein>
<dbReference type="eggNOG" id="ENOG502SDK0">
    <property type="taxonomic scope" value="Eukaryota"/>
</dbReference>
<evidence type="ECO:0000313" key="2">
    <source>
        <dbReference type="Proteomes" id="UP000014254"/>
    </source>
</evidence>
<accession>S2J9Z9</accession>
<name>S2J9Z9_MUCC1</name>
<reference evidence="2" key="1">
    <citation type="submission" date="2013-05" db="EMBL/GenBank/DDBJ databases">
        <title>The Genome sequence of Mucor circinelloides f. circinelloides 1006PhL.</title>
        <authorList>
            <consortium name="The Broad Institute Genomics Platform"/>
            <person name="Cuomo C."/>
            <person name="Earl A."/>
            <person name="Findley K."/>
            <person name="Lee S.C."/>
            <person name="Walker B."/>
            <person name="Young S."/>
            <person name="Zeng Q."/>
            <person name="Gargeya S."/>
            <person name="Fitzgerald M."/>
            <person name="Haas B."/>
            <person name="Abouelleil A."/>
            <person name="Allen A.W."/>
            <person name="Alvarado L."/>
            <person name="Arachchi H.M."/>
            <person name="Berlin A.M."/>
            <person name="Chapman S.B."/>
            <person name="Gainer-Dewar J."/>
            <person name="Goldberg J."/>
            <person name="Griggs A."/>
            <person name="Gujja S."/>
            <person name="Hansen M."/>
            <person name="Howarth C."/>
            <person name="Imamovic A."/>
            <person name="Ireland A."/>
            <person name="Larimer J."/>
            <person name="McCowan C."/>
            <person name="Murphy C."/>
            <person name="Pearson M."/>
            <person name="Poon T.W."/>
            <person name="Priest M."/>
            <person name="Roberts A."/>
            <person name="Saif S."/>
            <person name="Shea T."/>
            <person name="Sisk P."/>
            <person name="Sykes S."/>
            <person name="Wortman J."/>
            <person name="Nusbaum C."/>
            <person name="Birren B."/>
        </authorList>
    </citation>
    <scope>NUCLEOTIDE SEQUENCE [LARGE SCALE GENOMIC DNA]</scope>
    <source>
        <strain evidence="2">1006PhL</strain>
    </source>
</reference>
<feature type="non-terminal residue" evidence="1">
    <location>
        <position position="169"/>
    </location>
</feature>
<dbReference type="InterPro" id="IPR036397">
    <property type="entry name" value="RNaseH_sf"/>
</dbReference>
<dbReference type="OrthoDB" id="2203793at2759"/>
<dbReference type="STRING" id="1220926.S2J9Z9"/>